<evidence type="ECO:0000256" key="1">
    <source>
        <dbReference type="SAM" id="Phobius"/>
    </source>
</evidence>
<keyword evidence="1" id="KW-0812">Transmembrane</keyword>
<evidence type="ECO:0000313" key="3">
    <source>
        <dbReference type="Proteomes" id="UP000293036"/>
    </source>
</evidence>
<dbReference type="AlphaFoldDB" id="A0A4Q9V0G5"/>
<proteinExistence type="predicted"/>
<keyword evidence="1" id="KW-1133">Transmembrane helix</keyword>
<keyword evidence="1" id="KW-0472">Membrane</keyword>
<accession>A0A4Q9V0G5</accession>
<reference evidence="2 3" key="1">
    <citation type="submission" date="2019-02" db="EMBL/GenBank/DDBJ databases">
        <title>Arcanobacterium bovis sp. nov., isolated from the milk of a cow with mastitis.</title>
        <authorList>
            <person name="Sammra O."/>
            <person name="Foster G."/>
            <person name="Hassan A."/>
            <person name="Alssahen M."/>
            <person name="Laemmler C."/>
            <person name="Borowiak M."/>
            <person name="Malorny B."/>
            <person name="Abdulmawjood A."/>
        </authorList>
    </citation>
    <scope>NUCLEOTIDE SEQUENCE [LARGE SCALE GENOMIC DNA]</scope>
    <source>
        <strain evidence="2 3">C605018/01/1</strain>
    </source>
</reference>
<gene>
    <name evidence="2" type="ORF">EZJ44_07875</name>
</gene>
<protein>
    <submittedName>
        <fullName evidence="2">Uncharacterized protein</fullName>
    </submittedName>
</protein>
<dbReference type="Proteomes" id="UP000293036">
    <property type="component" value="Unassembled WGS sequence"/>
</dbReference>
<organism evidence="2 3">
    <name type="scientific">Arcanobacterium bovis</name>
    <dbReference type="NCBI Taxonomy" id="2529275"/>
    <lineage>
        <taxon>Bacteria</taxon>
        <taxon>Bacillati</taxon>
        <taxon>Actinomycetota</taxon>
        <taxon>Actinomycetes</taxon>
        <taxon>Actinomycetales</taxon>
        <taxon>Actinomycetaceae</taxon>
        <taxon>Arcanobacterium</taxon>
    </lineage>
</organism>
<dbReference type="RefSeq" id="WP_131282145.1">
    <property type="nucleotide sequence ID" value="NZ_JBHSLR010000003.1"/>
</dbReference>
<keyword evidence="3" id="KW-1185">Reference proteome</keyword>
<dbReference type="EMBL" id="SJDT01000007">
    <property type="protein sequence ID" value="TBW20836.1"/>
    <property type="molecule type" value="Genomic_DNA"/>
</dbReference>
<name>A0A4Q9V0G5_9ACTO</name>
<feature type="transmembrane region" description="Helical" evidence="1">
    <location>
        <begin position="32"/>
        <end position="52"/>
    </location>
</feature>
<comment type="caution">
    <text evidence="2">The sequence shown here is derived from an EMBL/GenBank/DDBJ whole genome shotgun (WGS) entry which is preliminary data.</text>
</comment>
<evidence type="ECO:0000313" key="2">
    <source>
        <dbReference type="EMBL" id="TBW20836.1"/>
    </source>
</evidence>
<sequence length="59" mass="6346">MNNKLTSKIMLVAAVFAFILSAIGFAPGAGLALLVSLWCALIIAGTKMSNIYRRYRARG</sequence>